<reference evidence="2 3" key="1">
    <citation type="submission" date="2020-12" db="EMBL/GenBank/DDBJ databases">
        <title>Metabolic potential, ecology and presence of endohyphal bacteria is reflected in genomic diversity of Mucoromycotina.</title>
        <authorList>
            <person name="Muszewska A."/>
            <person name="Okrasinska A."/>
            <person name="Steczkiewicz K."/>
            <person name="Drgas O."/>
            <person name="Orlowska M."/>
            <person name="Perlinska-Lenart U."/>
            <person name="Aleksandrzak-Piekarczyk T."/>
            <person name="Szatraj K."/>
            <person name="Zielenkiewicz U."/>
            <person name="Pilsyk S."/>
            <person name="Malc E."/>
            <person name="Mieczkowski P."/>
            <person name="Kruszewska J.S."/>
            <person name="Biernat P."/>
            <person name="Pawlowska J."/>
        </authorList>
    </citation>
    <scope>NUCLEOTIDE SEQUENCE [LARGE SCALE GENOMIC DNA]</scope>
    <source>
        <strain evidence="2 3">CBS 142.35</strain>
    </source>
</reference>
<comment type="caution">
    <text evidence="2">The sequence shown here is derived from an EMBL/GenBank/DDBJ whole genome shotgun (WGS) entry which is preliminary data.</text>
</comment>
<proteinExistence type="predicted"/>
<feature type="compositionally biased region" description="Basic and acidic residues" evidence="1">
    <location>
        <begin position="183"/>
        <end position="192"/>
    </location>
</feature>
<keyword evidence="3" id="KW-1185">Reference proteome</keyword>
<protein>
    <submittedName>
        <fullName evidence="2">Uncharacterized protein</fullName>
    </submittedName>
</protein>
<dbReference type="AlphaFoldDB" id="A0A8H7RM90"/>
<organism evidence="2 3">
    <name type="scientific">Circinella minor</name>
    <dbReference type="NCBI Taxonomy" id="1195481"/>
    <lineage>
        <taxon>Eukaryota</taxon>
        <taxon>Fungi</taxon>
        <taxon>Fungi incertae sedis</taxon>
        <taxon>Mucoromycota</taxon>
        <taxon>Mucoromycotina</taxon>
        <taxon>Mucoromycetes</taxon>
        <taxon>Mucorales</taxon>
        <taxon>Lichtheimiaceae</taxon>
        <taxon>Circinella</taxon>
    </lineage>
</organism>
<gene>
    <name evidence="2" type="ORF">INT45_002659</name>
</gene>
<sequence>MNVKDYEEKFIYYENMDMYEDLFEDEYENEYQDQHTFIRYAKNSGQDGVKKYTPMNKSAEEVQELADADEYINKQEEKYNNHNIQESEQFDPPKQTNRGWSTVKSPAPTDCRNWEDVLNETKCDELITEDIDWNNLPEDTEKHKYIDASTSESEESGDSSIQSSIPKHKKKRRHNKNKQKNKQIIEEIQPKDHFKRQKAIKQVIIGDKDVTKESEIKKEIVNTKPSISTTNEYVKHEYS</sequence>
<evidence type="ECO:0000313" key="3">
    <source>
        <dbReference type="Proteomes" id="UP000646827"/>
    </source>
</evidence>
<name>A0A8H7RM90_9FUNG</name>
<evidence type="ECO:0000256" key="1">
    <source>
        <dbReference type="SAM" id="MobiDB-lite"/>
    </source>
</evidence>
<dbReference type="Proteomes" id="UP000646827">
    <property type="component" value="Unassembled WGS sequence"/>
</dbReference>
<feature type="compositionally biased region" description="Basic residues" evidence="1">
    <location>
        <begin position="166"/>
        <end position="181"/>
    </location>
</feature>
<feature type="region of interest" description="Disordered" evidence="1">
    <location>
        <begin position="81"/>
        <end position="111"/>
    </location>
</feature>
<feature type="region of interest" description="Disordered" evidence="1">
    <location>
        <begin position="132"/>
        <end position="197"/>
    </location>
</feature>
<dbReference type="EMBL" id="JAEPRB010000766">
    <property type="protein sequence ID" value="KAG2212233.1"/>
    <property type="molecule type" value="Genomic_DNA"/>
</dbReference>
<feature type="compositionally biased region" description="Polar residues" evidence="1">
    <location>
        <begin position="94"/>
        <end position="104"/>
    </location>
</feature>
<evidence type="ECO:0000313" key="2">
    <source>
        <dbReference type="EMBL" id="KAG2212233.1"/>
    </source>
</evidence>
<accession>A0A8H7RM90</accession>